<dbReference type="GeneTree" id="ENSGT00940000166376"/>
<evidence type="ECO:0000256" key="1">
    <source>
        <dbReference type="ARBA" id="ARBA00004141"/>
    </source>
</evidence>
<dbReference type="GO" id="GO:0016324">
    <property type="term" value="C:apical plasma membrane"/>
    <property type="evidence" value="ECO:0007669"/>
    <property type="project" value="UniProtKB-ARBA"/>
</dbReference>
<name>A0A674NAT9_TAKRU</name>
<dbReference type="Pfam" id="PF19055">
    <property type="entry name" value="ABC2_membrane_7"/>
    <property type="match status" value="1"/>
</dbReference>
<dbReference type="GO" id="GO:0005524">
    <property type="term" value="F:ATP binding"/>
    <property type="evidence" value="ECO:0007669"/>
    <property type="project" value="UniProtKB-KW"/>
</dbReference>
<keyword evidence="12" id="KW-1185">Reference proteome</keyword>
<dbReference type="Proteomes" id="UP000005226">
    <property type="component" value="Chromosome 17"/>
</dbReference>
<keyword evidence="5" id="KW-0547">Nucleotide-binding</keyword>
<evidence type="ECO:0000256" key="2">
    <source>
        <dbReference type="ARBA" id="ARBA00005814"/>
    </source>
</evidence>
<organism evidence="11 12">
    <name type="scientific">Takifugu rubripes</name>
    <name type="common">Japanese pufferfish</name>
    <name type="synonym">Fugu rubripes</name>
    <dbReference type="NCBI Taxonomy" id="31033"/>
    <lineage>
        <taxon>Eukaryota</taxon>
        <taxon>Metazoa</taxon>
        <taxon>Chordata</taxon>
        <taxon>Craniata</taxon>
        <taxon>Vertebrata</taxon>
        <taxon>Euteleostomi</taxon>
        <taxon>Actinopterygii</taxon>
        <taxon>Neopterygii</taxon>
        <taxon>Teleostei</taxon>
        <taxon>Neoteleostei</taxon>
        <taxon>Acanthomorphata</taxon>
        <taxon>Eupercaria</taxon>
        <taxon>Tetraodontiformes</taxon>
        <taxon>Tetradontoidea</taxon>
        <taxon>Tetraodontidae</taxon>
        <taxon>Takifugu</taxon>
    </lineage>
</organism>
<evidence type="ECO:0000313" key="12">
    <source>
        <dbReference type="Proteomes" id="UP000005226"/>
    </source>
</evidence>
<dbReference type="Ensembl" id="ENSTRUT00000089726.1">
    <property type="protein sequence ID" value="ENSTRUP00000070778.1"/>
    <property type="gene ID" value="ENSTRUG00000011817.3"/>
</dbReference>
<evidence type="ECO:0000256" key="7">
    <source>
        <dbReference type="ARBA" id="ARBA00022989"/>
    </source>
</evidence>
<dbReference type="Gene3D" id="3.40.50.300">
    <property type="entry name" value="P-loop containing nucleotide triphosphate hydrolases"/>
    <property type="match status" value="1"/>
</dbReference>
<evidence type="ECO:0000256" key="8">
    <source>
        <dbReference type="ARBA" id="ARBA00023136"/>
    </source>
</evidence>
<accession>A0A674NAT9</accession>
<sequence length="640" mass="71056">MERANHINIAMIDNIDINGSAGSKVAAAADRGGPPLGSTVSFHDIRYKVQLRGGILGKKESICLFVCLFVWFLSGIMRPGLNAILGPTGSGKSSFLDILAARKDPAGLSGEVLVDRAPQPPNFKCLSGYVVQEDVVMGTLTVRENLRFSAALRLPSSVPQSEKEARVNHLIKELGLTKVADSKVGTQVTRGISGGERKRTSIGMELIIDPSVLFLDEPTTGLDASTANSVLLLLKRMASQGRTIIMSIHQPRYSIYRLFDTLTLLVSGKMVYHGPAPNALDYFANIGYLCESHNNPADFFLDVINGDSISATIPKTSDGRNVEQSIEERLVEEYKNSSYANNTRDELDRILQEKECFPCTKSRTITYNSPFFHQLRWVLKRTFQNLMLNPQTSVAQVGVHIFLGLVVGAIFFGVQDNQSGIQNRMGALFFITTNQCFSTVSAAELFIIERKLFVHEYISGYYRVSVYFLAKILSDITMRTITSVIFSSIVYFLIGLKSTASAFLVFTLTVTLVAYTATAMTMAISADQSVVGLASIFMTITFVFMMIFSGLLVNLPSIKDWLAWLKYFSIPRYGLAAVKVNEFKSCCFCRISTDESQYLEYLGIEYSTWGLWVNHVALIAMMLAFLLIAYLKLRYIKKFS</sequence>
<dbReference type="GO" id="GO:0016887">
    <property type="term" value="F:ATP hydrolysis activity"/>
    <property type="evidence" value="ECO:0007669"/>
    <property type="project" value="InterPro"/>
</dbReference>
<feature type="transmembrane region" description="Helical" evidence="9">
    <location>
        <begin position="476"/>
        <end position="494"/>
    </location>
</feature>
<feature type="transmembrane region" description="Helical" evidence="9">
    <location>
        <begin position="609"/>
        <end position="631"/>
    </location>
</feature>
<feature type="transmembrane region" description="Helical" evidence="9">
    <location>
        <begin position="500"/>
        <end position="518"/>
    </location>
</feature>
<dbReference type="GO" id="GO:0008514">
    <property type="term" value="F:organic anion transmembrane transporter activity"/>
    <property type="evidence" value="ECO:0007669"/>
    <property type="project" value="UniProtKB-ARBA"/>
</dbReference>
<dbReference type="InterPro" id="IPR027417">
    <property type="entry name" value="P-loop_NTPase"/>
</dbReference>
<dbReference type="SMART" id="SM00382">
    <property type="entry name" value="AAA"/>
    <property type="match status" value="1"/>
</dbReference>
<dbReference type="InterPro" id="IPR003439">
    <property type="entry name" value="ABC_transporter-like_ATP-bd"/>
</dbReference>
<dbReference type="AlphaFoldDB" id="A0A674NAT9"/>
<evidence type="ECO:0000256" key="9">
    <source>
        <dbReference type="SAM" id="Phobius"/>
    </source>
</evidence>
<reference evidence="11" key="2">
    <citation type="submission" date="2025-08" db="UniProtKB">
        <authorList>
            <consortium name="Ensembl"/>
        </authorList>
    </citation>
    <scope>IDENTIFICATION</scope>
</reference>
<dbReference type="SUPFAM" id="SSF52540">
    <property type="entry name" value="P-loop containing nucleoside triphosphate hydrolases"/>
    <property type="match status" value="1"/>
</dbReference>
<dbReference type="CDD" id="cd03213">
    <property type="entry name" value="ABCG_EPDR"/>
    <property type="match status" value="1"/>
</dbReference>
<proteinExistence type="inferred from homology"/>
<dbReference type="GO" id="GO:0140359">
    <property type="term" value="F:ABC-type transporter activity"/>
    <property type="evidence" value="ECO:0007669"/>
    <property type="project" value="InterPro"/>
</dbReference>
<keyword evidence="3" id="KW-0813">Transport</keyword>
<dbReference type="InterPro" id="IPR003593">
    <property type="entry name" value="AAA+_ATPase"/>
</dbReference>
<dbReference type="FunFam" id="3.40.50.300:FF:000622">
    <property type="entry name" value="ATP-binding cassette sub-family G member 2"/>
    <property type="match status" value="1"/>
</dbReference>
<dbReference type="InterPro" id="IPR013525">
    <property type="entry name" value="ABC2_TM"/>
</dbReference>
<dbReference type="PANTHER" id="PTHR19241">
    <property type="entry name" value="ATP-BINDING CASSETTE TRANSPORTER"/>
    <property type="match status" value="1"/>
</dbReference>
<reference evidence="11 12" key="1">
    <citation type="journal article" date="2011" name="Genome Biol. Evol.">
        <title>Integration of the genetic map and genome assembly of fugu facilitates insights into distinct features of genome evolution in teleosts and mammals.</title>
        <authorList>
            <person name="Kai W."/>
            <person name="Kikuchi K."/>
            <person name="Tohari S."/>
            <person name="Chew A.K."/>
            <person name="Tay A."/>
            <person name="Fujiwara A."/>
            <person name="Hosoya S."/>
            <person name="Suetake H."/>
            <person name="Naruse K."/>
            <person name="Brenner S."/>
            <person name="Suzuki Y."/>
            <person name="Venkatesh B."/>
        </authorList>
    </citation>
    <scope>NUCLEOTIDE SEQUENCE [LARGE SCALE GENOMIC DNA]</scope>
</reference>
<comment type="similarity">
    <text evidence="2">Belongs to the ABC transporter superfamily. ABCG family. Eye pigment precursor importer (TC 3.A.1.204) subfamily.</text>
</comment>
<gene>
    <name evidence="11" type="primary">abcg2d</name>
</gene>
<evidence type="ECO:0000256" key="6">
    <source>
        <dbReference type="ARBA" id="ARBA00022840"/>
    </source>
</evidence>
<comment type="subcellular location">
    <subcellularLocation>
        <location evidence="1">Membrane</location>
        <topology evidence="1">Multi-pass membrane protein</topology>
    </subcellularLocation>
</comment>
<dbReference type="InterPro" id="IPR043926">
    <property type="entry name" value="ABCG_dom"/>
</dbReference>
<feature type="transmembrane region" description="Helical" evidence="9">
    <location>
        <begin position="394"/>
        <end position="414"/>
    </location>
</feature>
<protein>
    <submittedName>
        <fullName evidence="11">ATP binding cassette subfamily G member 2 (JR blood group)</fullName>
    </submittedName>
</protein>
<dbReference type="GO" id="GO:0015562">
    <property type="term" value="F:efflux transmembrane transporter activity"/>
    <property type="evidence" value="ECO:0007669"/>
    <property type="project" value="UniProtKB-ARBA"/>
</dbReference>
<feature type="transmembrane region" description="Helical" evidence="9">
    <location>
        <begin position="530"/>
        <end position="553"/>
    </location>
</feature>
<feature type="domain" description="ABC transporter" evidence="10">
    <location>
        <begin position="40"/>
        <end position="292"/>
    </location>
</feature>
<keyword evidence="4 9" id="KW-0812">Transmembrane</keyword>
<evidence type="ECO:0000259" key="10">
    <source>
        <dbReference type="PROSITE" id="PS50893"/>
    </source>
</evidence>
<evidence type="ECO:0000256" key="3">
    <source>
        <dbReference type="ARBA" id="ARBA00022448"/>
    </source>
</evidence>
<evidence type="ECO:0000256" key="4">
    <source>
        <dbReference type="ARBA" id="ARBA00022692"/>
    </source>
</evidence>
<keyword evidence="6" id="KW-0067">ATP-binding</keyword>
<evidence type="ECO:0000313" key="11">
    <source>
        <dbReference type="Ensembl" id="ENSTRUP00000070778.1"/>
    </source>
</evidence>
<evidence type="ECO:0000256" key="5">
    <source>
        <dbReference type="ARBA" id="ARBA00022741"/>
    </source>
</evidence>
<dbReference type="Pfam" id="PF01061">
    <property type="entry name" value="ABC2_membrane"/>
    <property type="match status" value="1"/>
</dbReference>
<reference evidence="11" key="3">
    <citation type="submission" date="2025-09" db="UniProtKB">
        <authorList>
            <consortium name="Ensembl"/>
        </authorList>
    </citation>
    <scope>IDENTIFICATION</scope>
</reference>
<dbReference type="PROSITE" id="PS50893">
    <property type="entry name" value="ABC_TRANSPORTER_2"/>
    <property type="match status" value="1"/>
</dbReference>
<keyword evidence="7 9" id="KW-1133">Transmembrane helix</keyword>
<keyword evidence="8 9" id="KW-0472">Membrane</keyword>
<dbReference type="Pfam" id="PF00005">
    <property type="entry name" value="ABC_tran"/>
    <property type="match status" value="1"/>
</dbReference>